<keyword evidence="3" id="KW-1185">Reference proteome</keyword>
<feature type="region of interest" description="Disordered" evidence="1">
    <location>
        <begin position="90"/>
        <end position="145"/>
    </location>
</feature>
<evidence type="ECO:0008006" key="4">
    <source>
        <dbReference type="Google" id="ProtNLM"/>
    </source>
</evidence>
<evidence type="ECO:0000256" key="1">
    <source>
        <dbReference type="SAM" id="MobiDB-lite"/>
    </source>
</evidence>
<dbReference type="RefSeq" id="WP_045336868.1">
    <property type="nucleotide sequence ID" value="NZ_JAVDKS010000021.1"/>
</dbReference>
<protein>
    <recommendedName>
        <fullName evidence="4">Transposase</fullName>
    </recommendedName>
</protein>
<feature type="compositionally biased region" description="Polar residues" evidence="1">
    <location>
        <begin position="136"/>
        <end position="145"/>
    </location>
</feature>
<comment type="caution">
    <text evidence="2">The sequence shown here is derived from an EMBL/GenBank/DDBJ whole genome shotgun (WGS) entry which is preliminary data.</text>
</comment>
<accession>A0AAW8HF23</accession>
<feature type="compositionally biased region" description="Basic and acidic residues" evidence="1">
    <location>
        <begin position="90"/>
        <end position="99"/>
    </location>
</feature>
<evidence type="ECO:0000313" key="2">
    <source>
        <dbReference type="EMBL" id="MDQ2259525.1"/>
    </source>
</evidence>
<dbReference type="AlphaFoldDB" id="A0AAW8HF23"/>
<dbReference type="Proteomes" id="UP001225042">
    <property type="component" value="Unassembled WGS sequence"/>
</dbReference>
<organism evidence="2 3">
    <name type="scientific">Enterobacter soli</name>
    <dbReference type="NCBI Taxonomy" id="885040"/>
    <lineage>
        <taxon>Bacteria</taxon>
        <taxon>Pseudomonadati</taxon>
        <taxon>Pseudomonadota</taxon>
        <taxon>Gammaproteobacteria</taxon>
        <taxon>Enterobacterales</taxon>
        <taxon>Enterobacteriaceae</taxon>
        <taxon>Enterobacter</taxon>
    </lineage>
</organism>
<dbReference type="EMBL" id="JAVDKS010000021">
    <property type="protein sequence ID" value="MDQ2259525.1"/>
    <property type="molecule type" value="Genomic_DNA"/>
</dbReference>
<sequence>MQKVNSSNVNSVSGEQINNEEKLAEYMQANQPKGHRFSKLDPVKPYILLLHRDGYSHDQIAAFMKIIGITAHSTTVGRYIRKLSSDEIAKSENEVEKPKLAGNTLHPKQPTSSQPNALANLDDLSRPTEKTAKYTPYQSNAGNKE</sequence>
<name>A0AAW8HF23_9ENTR</name>
<evidence type="ECO:0000313" key="3">
    <source>
        <dbReference type="Proteomes" id="UP001225042"/>
    </source>
</evidence>
<reference evidence="2 3" key="1">
    <citation type="submission" date="2023-08" db="EMBL/GenBank/DDBJ databases">
        <authorList>
            <person name="Dale J."/>
        </authorList>
    </citation>
    <scope>NUCLEOTIDE SEQUENCE [LARGE SCALE GENOMIC DNA]</scope>
    <source>
        <strain evidence="2 3">2023EL-00788</strain>
    </source>
</reference>
<feature type="compositionally biased region" description="Basic and acidic residues" evidence="1">
    <location>
        <begin position="123"/>
        <end position="132"/>
    </location>
</feature>
<proteinExistence type="predicted"/>
<gene>
    <name evidence="2" type="ORF">RBJ67_25690</name>
</gene>